<evidence type="ECO:0000256" key="8">
    <source>
        <dbReference type="ARBA" id="ARBA00022989"/>
    </source>
</evidence>
<reference evidence="11" key="2">
    <citation type="submission" date="2020-09" db="EMBL/GenBank/DDBJ databases">
        <authorList>
            <person name="Sun Q."/>
            <person name="Zhou Y."/>
        </authorList>
    </citation>
    <scope>NUCLEOTIDE SEQUENCE</scope>
    <source>
        <strain evidence="11">CGMCC 1.15290</strain>
    </source>
</reference>
<dbReference type="PROSITE" id="PS52015">
    <property type="entry name" value="TONB_CTD"/>
    <property type="match status" value="1"/>
</dbReference>
<dbReference type="GO" id="GO:0055085">
    <property type="term" value="P:transmembrane transport"/>
    <property type="evidence" value="ECO:0007669"/>
    <property type="project" value="InterPro"/>
</dbReference>
<dbReference type="GO" id="GO:0015031">
    <property type="term" value="P:protein transport"/>
    <property type="evidence" value="ECO:0007669"/>
    <property type="project" value="UniProtKB-KW"/>
</dbReference>
<keyword evidence="6" id="KW-0812">Transmembrane</keyword>
<reference evidence="11" key="1">
    <citation type="journal article" date="2014" name="Int. J. Syst. Evol. Microbiol.">
        <title>Complete genome sequence of Corynebacterium casei LMG S-19264T (=DSM 44701T), isolated from a smear-ripened cheese.</title>
        <authorList>
            <consortium name="US DOE Joint Genome Institute (JGI-PGF)"/>
            <person name="Walter F."/>
            <person name="Albersmeier A."/>
            <person name="Kalinowski J."/>
            <person name="Ruckert C."/>
        </authorList>
    </citation>
    <scope>NUCLEOTIDE SEQUENCE</scope>
    <source>
        <strain evidence="11">CGMCC 1.15290</strain>
    </source>
</reference>
<dbReference type="PANTHER" id="PTHR33446">
    <property type="entry name" value="PROTEIN TONB-RELATED"/>
    <property type="match status" value="1"/>
</dbReference>
<keyword evidence="12" id="KW-1185">Reference proteome</keyword>
<evidence type="ECO:0000313" key="11">
    <source>
        <dbReference type="EMBL" id="GGH76627.1"/>
    </source>
</evidence>
<dbReference type="SUPFAM" id="SSF74653">
    <property type="entry name" value="TolA/TonB C-terminal domain"/>
    <property type="match status" value="1"/>
</dbReference>
<keyword evidence="5" id="KW-0997">Cell inner membrane</keyword>
<proteinExistence type="inferred from homology"/>
<dbReference type="PANTHER" id="PTHR33446:SF2">
    <property type="entry name" value="PROTEIN TONB"/>
    <property type="match status" value="1"/>
</dbReference>
<dbReference type="AlphaFoldDB" id="A0A917MY49"/>
<keyword evidence="9" id="KW-0472">Membrane</keyword>
<dbReference type="GO" id="GO:0031992">
    <property type="term" value="F:energy transducer activity"/>
    <property type="evidence" value="ECO:0007669"/>
    <property type="project" value="TreeGrafter"/>
</dbReference>
<comment type="subcellular location">
    <subcellularLocation>
        <location evidence="1">Cell inner membrane</location>
        <topology evidence="1">Single-pass membrane protein</topology>
        <orientation evidence="1">Periplasmic side</orientation>
    </subcellularLocation>
</comment>
<dbReference type="NCBIfam" id="TIGR01352">
    <property type="entry name" value="tonB_Cterm"/>
    <property type="match status" value="1"/>
</dbReference>
<keyword evidence="7" id="KW-0653">Protein transport</keyword>
<evidence type="ECO:0000313" key="12">
    <source>
        <dbReference type="Proteomes" id="UP000627292"/>
    </source>
</evidence>
<comment type="caution">
    <text evidence="11">The sequence shown here is derived from an EMBL/GenBank/DDBJ whole genome shotgun (WGS) entry which is preliminary data.</text>
</comment>
<accession>A0A917MY49</accession>
<evidence type="ECO:0000256" key="2">
    <source>
        <dbReference type="ARBA" id="ARBA00006555"/>
    </source>
</evidence>
<evidence type="ECO:0000256" key="7">
    <source>
        <dbReference type="ARBA" id="ARBA00022927"/>
    </source>
</evidence>
<comment type="similarity">
    <text evidence="2">Belongs to the TonB family.</text>
</comment>
<evidence type="ECO:0000259" key="10">
    <source>
        <dbReference type="PROSITE" id="PS52015"/>
    </source>
</evidence>
<evidence type="ECO:0000256" key="5">
    <source>
        <dbReference type="ARBA" id="ARBA00022519"/>
    </source>
</evidence>
<gene>
    <name evidence="11" type="ORF">GCM10011379_41750</name>
</gene>
<evidence type="ECO:0000256" key="3">
    <source>
        <dbReference type="ARBA" id="ARBA00022448"/>
    </source>
</evidence>
<dbReference type="InterPro" id="IPR037682">
    <property type="entry name" value="TonB_C"/>
</dbReference>
<keyword evidence="8" id="KW-1133">Transmembrane helix</keyword>
<protein>
    <recommendedName>
        <fullName evidence="10">TonB C-terminal domain-containing protein</fullName>
    </recommendedName>
</protein>
<dbReference type="Gene3D" id="3.30.1150.10">
    <property type="match status" value="1"/>
</dbReference>
<dbReference type="Proteomes" id="UP000627292">
    <property type="component" value="Unassembled WGS sequence"/>
</dbReference>
<evidence type="ECO:0000256" key="9">
    <source>
        <dbReference type="ARBA" id="ARBA00023136"/>
    </source>
</evidence>
<sequence>MGVLRVNAQADTTWTYFNPLWKPTVKDSAAFYEKKFWYNQLLKKEVYRADSNIIIRATSFADSAGKVPKGFFMRYDRRGVIRDSIYLDGRHRSEGWYFYNNGHKKAYFHTTAKGDYDVQKGWDEAGKEIPGYVAFRPAVFPGGDSAWKAYLLQGLTLNQPADYAAGKISGVVEVLFNVAADGSITDVRVGKSSGNDQLDKHALEVIRSSPKWVPGIQFNEQVRYFQRQSLTYAPQQPSAAQP</sequence>
<organism evidence="11 12">
    <name type="scientific">Filimonas zeae</name>
    <dbReference type="NCBI Taxonomy" id="1737353"/>
    <lineage>
        <taxon>Bacteria</taxon>
        <taxon>Pseudomonadati</taxon>
        <taxon>Bacteroidota</taxon>
        <taxon>Chitinophagia</taxon>
        <taxon>Chitinophagales</taxon>
        <taxon>Chitinophagaceae</taxon>
        <taxon>Filimonas</taxon>
    </lineage>
</organism>
<dbReference type="InterPro" id="IPR051045">
    <property type="entry name" value="TonB-dependent_transducer"/>
</dbReference>
<dbReference type="InterPro" id="IPR006260">
    <property type="entry name" value="TonB/TolA_C"/>
</dbReference>
<dbReference type="EMBL" id="BMIB01000004">
    <property type="protein sequence ID" value="GGH76627.1"/>
    <property type="molecule type" value="Genomic_DNA"/>
</dbReference>
<dbReference type="GO" id="GO:0098797">
    <property type="term" value="C:plasma membrane protein complex"/>
    <property type="evidence" value="ECO:0007669"/>
    <property type="project" value="TreeGrafter"/>
</dbReference>
<evidence type="ECO:0000256" key="6">
    <source>
        <dbReference type="ARBA" id="ARBA00022692"/>
    </source>
</evidence>
<keyword evidence="4" id="KW-1003">Cell membrane</keyword>
<name>A0A917MY49_9BACT</name>
<evidence type="ECO:0000256" key="1">
    <source>
        <dbReference type="ARBA" id="ARBA00004383"/>
    </source>
</evidence>
<evidence type="ECO:0000256" key="4">
    <source>
        <dbReference type="ARBA" id="ARBA00022475"/>
    </source>
</evidence>
<feature type="domain" description="TonB C-terminal" evidence="10">
    <location>
        <begin position="144"/>
        <end position="241"/>
    </location>
</feature>
<keyword evidence="3" id="KW-0813">Transport</keyword>
<dbReference type="Pfam" id="PF03544">
    <property type="entry name" value="TonB_C"/>
    <property type="match status" value="1"/>
</dbReference>